<name>A0A0E9PDF3_ANGAN</name>
<evidence type="ECO:0000313" key="1">
    <source>
        <dbReference type="EMBL" id="JAH02559.1"/>
    </source>
</evidence>
<protein>
    <submittedName>
        <fullName evidence="1">Uncharacterized protein</fullName>
    </submittedName>
</protein>
<reference evidence="1" key="1">
    <citation type="submission" date="2014-11" db="EMBL/GenBank/DDBJ databases">
        <authorList>
            <person name="Amaro Gonzalez C."/>
        </authorList>
    </citation>
    <scope>NUCLEOTIDE SEQUENCE</scope>
</reference>
<organism evidence="1">
    <name type="scientific">Anguilla anguilla</name>
    <name type="common">European freshwater eel</name>
    <name type="synonym">Muraena anguilla</name>
    <dbReference type="NCBI Taxonomy" id="7936"/>
    <lineage>
        <taxon>Eukaryota</taxon>
        <taxon>Metazoa</taxon>
        <taxon>Chordata</taxon>
        <taxon>Craniata</taxon>
        <taxon>Vertebrata</taxon>
        <taxon>Euteleostomi</taxon>
        <taxon>Actinopterygii</taxon>
        <taxon>Neopterygii</taxon>
        <taxon>Teleostei</taxon>
        <taxon>Anguilliformes</taxon>
        <taxon>Anguillidae</taxon>
        <taxon>Anguilla</taxon>
    </lineage>
</organism>
<reference evidence="1" key="2">
    <citation type="journal article" date="2015" name="Fish Shellfish Immunol.">
        <title>Early steps in the European eel (Anguilla anguilla)-Vibrio vulnificus interaction in the gills: Role of the RtxA13 toxin.</title>
        <authorList>
            <person name="Callol A."/>
            <person name="Pajuelo D."/>
            <person name="Ebbesson L."/>
            <person name="Teles M."/>
            <person name="MacKenzie S."/>
            <person name="Amaro C."/>
        </authorList>
    </citation>
    <scope>NUCLEOTIDE SEQUENCE</scope>
</reference>
<proteinExistence type="predicted"/>
<dbReference type="AlphaFoldDB" id="A0A0E9PDF3"/>
<accession>A0A0E9PDF3</accession>
<sequence>MLLRFWVLGYFVYEFTVKEGEAYCCTSL</sequence>
<dbReference type="EMBL" id="GBXM01106018">
    <property type="protein sequence ID" value="JAH02559.1"/>
    <property type="molecule type" value="Transcribed_RNA"/>
</dbReference>